<feature type="transmembrane region" description="Helical" evidence="1">
    <location>
        <begin position="682"/>
        <end position="707"/>
    </location>
</feature>
<dbReference type="OrthoDB" id="79231at2759"/>
<evidence type="ECO:0000256" key="1">
    <source>
        <dbReference type="SAM" id="Phobius"/>
    </source>
</evidence>
<evidence type="ECO:0000313" key="3">
    <source>
        <dbReference type="EMBL" id="VFU01261.1"/>
    </source>
</evidence>
<sequence length="1767" mass="196746">MIRPATGPFVKVAGHHKRALSNRTWSLLGAGYVVFTLTCGIAYVILLEPSLANNRYWPRFNTSGFETFLVDVVNLKLMDTKSGHVDMTSSDAIMHKSYANDDVQPQFAPNYARRLLFTELNTLSRAIRDLRNTSKPTRVYAQYCWVDFERRWDIAHTVARSMRCREYYTANGANYLETLFRNTDWMAFATQFSLAWPIMFGLTLATTPDGATWLAERLTSVMQLSVDDEVGYLESLNITRYELQWQNGYEVNIVETIGIQNALGVTDTVTVKSLHAGLQPWTSVLLYWMLYNDLNEMQSFNASMVRGASNSLESLGIDLALVYGVDDGAGHFLAQAGVFVHHIGPFGAVDAFYVVLPHSFVSLYKDFQTSVTSFLSSKASTTASFSAHVPLQMTPLPPNFGISGGATFFGGNLLCLDNTATVFPQAQISFYDACTESMQWTIPATTEAIMFAMLAAGLDQFNASLACAYQTSTTPCLAVLTQLQSVVATGVPTYIAALLDAQQTPWIDDAPDAMFVQYAQNARNEWFLLQQPLLTPQNPHWSFYGWLAYYDWIQGTREVVRFEGDVATMTFMSEIYPTVYFPSSSNAVGSSNDSHILYYLIVYTSSLSVFVGLFVVGISFSNGLAVDGRHFFVFNRVAASIWIGRPLLFLRGLTALVVLSSSQARLVNHFEHVQFVFMPRSLWATLIIVGESTWVTYITTDVFLVLAKGGSAKYVAPPASAVAFVGTLFLEWLHPISPVFISDRQCTVLNTDKTVQCQSGVFYCGQSDRLLLLVGLHVISALAFLVCLKWRKPPRHVPSFLLLHGTAEALFDHPEESRQLDHLSCLLSGLIPLSYRGRQYTFDIKLWILLPAQTRHVTRCGTEMVCQTPAEGRAVLVNPHSNSPMLEQQPSLPWIRLKAATGLVYVFLTGAGSVSYIALSSVNLANDFYWATFNLTGHHVALSNWFTDQLLVSRKFSATRLDDPKWSTMEYNYSSPTSTGQAVPLLGQRLQFEDLTSIAMAIQGLRRTDSCYTPWIFIQYCWIDFNRQWSIANSAKRDIRCMSQVCNGAVYLETMLRNVDWKKFQTCWGRGFELAFGNELASTIAGKTWLATVASNSNSIEDEINDWTSAGIVNFVVQWQDYKTTGLVNTYAIENAFGVQYSMTLSRNNGSMGLSSQTTFIMYWGLANDLWAVASNTSGISGQSLIRSSHAYAFTNLSMLDILALNGTLYLPLVESYQLSQHRIGPFGSIDMKHIACPEHAKMFVATSLDILRRTTFLNTSASTAFSNISMHYTTPIVLKPPVALSHSSWLAQGGSILCPNFGPATLAGGMSSLTSNYIQCGQVRLAYLYANRNDMVVAAVASQVVASDIQTICAFTGNPSLCSSTFLRETMSFLPWLPPSDAVQLETLAVATKTAVEALAISILQFIRANVTSPLEFSTTVLLDPATPSFAFWSWLYLCSWVKGERDVIRFEGDAGAIHLLTEQVIPTNQSPQGHEYPTAFAMYVRTVVQYVTGVMLGVAGLVLFYVVSSRGLVEGMNLFELNRVAGIVWVGRPLLLLRGVTALGLLSTATLELHIQHGVSYFRVLTLPWYKTILGAGEAVWLVYVVHDLFMVWTKQYTLFYAGSSSILVWVVVAMLTLVNPVMHQVMVEPQCQISQMDLQLECQSGLVQMGHVRRLYCLLGVIGLCNFVCAVAAWYCKRRVEDIQDERSLLLSAGAKYLFESSHWTRNHVYYIDPASALLNGLVSWRWRTTLYVLDIKLWRVFTPTANVDGHQFRHLAQSIPLTD</sequence>
<feature type="transmembrane region" description="Helical" evidence="1">
    <location>
        <begin position="1658"/>
        <end position="1678"/>
    </location>
</feature>
<reference evidence="2" key="2">
    <citation type="submission" date="2019-06" db="EMBL/GenBank/DDBJ databases">
        <title>Genomics analysis of Aphanomyces spp. identifies a new class of oomycete effector associated with host adaptation.</title>
        <authorList>
            <person name="Gaulin E."/>
        </authorList>
    </citation>
    <scope>NUCLEOTIDE SEQUENCE</scope>
    <source>
        <strain evidence="2">CBS 578.67</strain>
    </source>
</reference>
<proteinExistence type="predicted"/>
<accession>A0A485LV77</accession>
<feature type="transmembrane region" description="Helical" evidence="1">
    <location>
        <begin position="1574"/>
        <end position="1595"/>
    </location>
</feature>
<organism evidence="3 4">
    <name type="scientific">Aphanomyces stellatus</name>
    <dbReference type="NCBI Taxonomy" id="120398"/>
    <lineage>
        <taxon>Eukaryota</taxon>
        <taxon>Sar</taxon>
        <taxon>Stramenopiles</taxon>
        <taxon>Oomycota</taxon>
        <taxon>Saprolegniomycetes</taxon>
        <taxon>Saprolegniales</taxon>
        <taxon>Verrucalvaceae</taxon>
        <taxon>Aphanomyces</taxon>
    </lineage>
</organism>
<name>A0A485LV77_9STRA</name>
<protein>
    <submittedName>
        <fullName evidence="3">Aste57867_24624 protein</fullName>
    </submittedName>
</protein>
<dbReference type="EMBL" id="VJMH01007415">
    <property type="protein sequence ID" value="KAF0683320.1"/>
    <property type="molecule type" value="Genomic_DNA"/>
</dbReference>
<dbReference type="EMBL" id="CAADRA010007441">
    <property type="protein sequence ID" value="VFU01261.1"/>
    <property type="molecule type" value="Genomic_DNA"/>
</dbReference>
<keyword evidence="1" id="KW-1133">Transmembrane helix</keyword>
<feature type="transmembrane region" description="Helical" evidence="1">
    <location>
        <begin position="25"/>
        <end position="46"/>
    </location>
</feature>
<reference evidence="3 4" key="1">
    <citation type="submission" date="2019-03" db="EMBL/GenBank/DDBJ databases">
        <authorList>
            <person name="Gaulin E."/>
            <person name="Dumas B."/>
        </authorList>
    </citation>
    <scope>NUCLEOTIDE SEQUENCE [LARGE SCALE GENOMIC DNA]</scope>
    <source>
        <strain evidence="3">CBS 568.67</strain>
    </source>
</reference>
<feature type="transmembrane region" description="Helical" evidence="1">
    <location>
        <begin position="902"/>
        <end position="922"/>
    </location>
</feature>
<keyword evidence="4" id="KW-1185">Reference proteome</keyword>
<feature type="transmembrane region" description="Helical" evidence="1">
    <location>
        <begin position="642"/>
        <end position="662"/>
    </location>
</feature>
<feature type="transmembrane region" description="Helical" evidence="1">
    <location>
        <begin position="714"/>
        <end position="733"/>
    </location>
</feature>
<keyword evidence="1" id="KW-0472">Membrane</keyword>
<feature type="transmembrane region" description="Helical" evidence="1">
    <location>
        <begin position="770"/>
        <end position="788"/>
    </location>
</feature>
<feature type="transmembrane region" description="Helical" evidence="1">
    <location>
        <begin position="1529"/>
        <end position="1553"/>
    </location>
</feature>
<keyword evidence="1" id="KW-0812">Transmembrane</keyword>
<feature type="transmembrane region" description="Helical" evidence="1">
    <location>
        <begin position="596"/>
        <end position="621"/>
    </location>
</feature>
<evidence type="ECO:0000313" key="2">
    <source>
        <dbReference type="EMBL" id="KAF0683320.1"/>
    </source>
</evidence>
<feature type="transmembrane region" description="Helical" evidence="1">
    <location>
        <begin position="1601"/>
        <end position="1621"/>
    </location>
</feature>
<evidence type="ECO:0000313" key="4">
    <source>
        <dbReference type="Proteomes" id="UP000332933"/>
    </source>
</evidence>
<dbReference type="Proteomes" id="UP000332933">
    <property type="component" value="Unassembled WGS sequence"/>
</dbReference>
<gene>
    <name evidence="3" type="primary">Aste57867_24624</name>
    <name evidence="2" type="ORF">As57867_024546</name>
    <name evidence="3" type="ORF">ASTE57867_24624</name>
</gene>
<feature type="transmembrane region" description="Helical" evidence="1">
    <location>
        <begin position="1489"/>
        <end position="1509"/>
    </location>
</feature>